<feature type="domain" description="Carboxymuconolactone decarboxylase-like" evidence="1">
    <location>
        <begin position="18"/>
        <end position="101"/>
    </location>
</feature>
<gene>
    <name evidence="3" type="ORF">RIdsm_01326</name>
    <name evidence="2" type="ORF">XM52_06975</name>
</gene>
<dbReference type="Proteomes" id="UP000325785">
    <property type="component" value="Chromosome"/>
</dbReference>
<dbReference type="OrthoDB" id="7507676at2"/>
<dbReference type="Pfam" id="PF02627">
    <property type="entry name" value="CMD"/>
    <property type="match status" value="2"/>
</dbReference>
<keyword evidence="4" id="KW-1185">Reference proteome</keyword>
<name>A0A0T5PBX8_9RHOB</name>
<sequence>MTDAPAWIISAAARDAAPGLADYSTRVVGDSVWARPGLSRRDKSLVTAVVLVCVNRPADFGAFAPVALDSGVTPRELSEIVTHLAFYCGWPYANAAATALAAAYRERGIDASEIVSLGAPKIEPDAEAEKARQEGLALAVAPVSQSLVDYTEDVLFSDLWLRPDLAPRDRCLVTVSALVTLGQPEQLGYHAPRALDHGVTEAELGDVLTHLAFYAGWPRAMSAAGVIKRVIEDRKG</sequence>
<dbReference type="RefSeq" id="WP_057814689.1">
    <property type="nucleotide sequence ID" value="NZ_CP031598.1"/>
</dbReference>
<dbReference type="Gene3D" id="1.20.1290.10">
    <property type="entry name" value="AhpD-like"/>
    <property type="match status" value="1"/>
</dbReference>
<evidence type="ECO:0000313" key="5">
    <source>
        <dbReference type="Proteomes" id="UP000325785"/>
    </source>
</evidence>
<dbReference type="KEGG" id="rid:RIdsm_01326"/>
<protein>
    <submittedName>
        <fullName evidence="3">4-carboxymuconolactone decarboxylase</fullName>
    </submittedName>
</protein>
<organism evidence="2 4">
    <name type="scientific">Roseovarius indicus</name>
    <dbReference type="NCBI Taxonomy" id="540747"/>
    <lineage>
        <taxon>Bacteria</taxon>
        <taxon>Pseudomonadati</taxon>
        <taxon>Pseudomonadota</taxon>
        <taxon>Alphaproteobacteria</taxon>
        <taxon>Rhodobacterales</taxon>
        <taxon>Roseobacteraceae</taxon>
        <taxon>Roseovarius</taxon>
    </lineage>
</organism>
<dbReference type="InterPro" id="IPR029032">
    <property type="entry name" value="AhpD-like"/>
</dbReference>
<reference evidence="3 5" key="2">
    <citation type="submission" date="2018-08" db="EMBL/GenBank/DDBJ databases">
        <title>Genetic Globetrotter - A new plasmid hitch-hiking vast phylogenetic and geographic distances.</title>
        <authorList>
            <person name="Vollmers J."/>
            <person name="Petersen J."/>
        </authorList>
    </citation>
    <scope>NUCLEOTIDE SEQUENCE [LARGE SCALE GENOMIC DNA]</scope>
    <source>
        <strain evidence="3 5">DSM 26383</strain>
    </source>
</reference>
<dbReference type="EMBL" id="LAXI01000003">
    <property type="protein sequence ID" value="KRS18538.1"/>
    <property type="molecule type" value="Genomic_DNA"/>
</dbReference>
<dbReference type="AlphaFoldDB" id="A0A0T5PBX8"/>
<accession>A0A0T5PBX8</accession>
<evidence type="ECO:0000313" key="2">
    <source>
        <dbReference type="EMBL" id="KRS18538.1"/>
    </source>
</evidence>
<dbReference type="STRING" id="540747.SAMN04488031_104220"/>
<dbReference type="SUPFAM" id="SSF69118">
    <property type="entry name" value="AhpD-like"/>
    <property type="match status" value="1"/>
</dbReference>
<dbReference type="GO" id="GO:0051920">
    <property type="term" value="F:peroxiredoxin activity"/>
    <property type="evidence" value="ECO:0007669"/>
    <property type="project" value="InterPro"/>
</dbReference>
<evidence type="ECO:0000259" key="1">
    <source>
        <dbReference type="Pfam" id="PF02627"/>
    </source>
</evidence>
<dbReference type="EMBL" id="CP031598">
    <property type="protein sequence ID" value="QEW25539.1"/>
    <property type="molecule type" value="Genomic_DNA"/>
</dbReference>
<reference evidence="2 4" key="1">
    <citation type="submission" date="2015-04" db="EMBL/GenBank/DDBJ databases">
        <title>The draft genome sequence of Roseovarius indicus B108T.</title>
        <authorList>
            <person name="Li G."/>
            <person name="Lai Q."/>
            <person name="Shao Z."/>
            <person name="Yan P."/>
        </authorList>
    </citation>
    <scope>NUCLEOTIDE SEQUENCE [LARGE SCALE GENOMIC DNA]</scope>
    <source>
        <strain evidence="2 4">B108</strain>
    </source>
</reference>
<dbReference type="PATRIC" id="fig|540747.5.peg.3757"/>
<dbReference type="InterPro" id="IPR052512">
    <property type="entry name" value="4CMD/NDH-1_regulator"/>
</dbReference>
<dbReference type="Proteomes" id="UP000051401">
    <property type="component" value="Unassembled WGS sequence"/>
</dbReference>
<evidence type="ECO:0000313" key="3">
    <source>
        <dbReference type="EMBL" id="QEW25539.1"/>
    </source>
</evidence>
<dbReference type="PANTHER" id="PTHR33570:SF9">
    <property type="entry name" value="BLL4600 PROTEIN"/>
    <property type="match status" value="1"/>
</dbReference>
<proteinExistence type="predicted"/>
<dbReference type="PANTHER" id="PTHR33570">
    <property type="entry name" value="4-CARBOXYMUCONOLACTONE DECARBOXYLASE FAMILY PROTEIN"/>
    <property type="match status" value="1"/>
</dbReference>
<dbReference type="InterPro" id="IPR003779">
    <property type="entry name" value="CMD-like"/>
</dbReference>
<evidence type="ECO:0000313" key="4">
    <source>
        <dbReference type="Proteomes" id="UP000051401"/>
    </source>
</evidence>
<feature type="domain" description="Carboxymuconolactone decarboxylase-like" evidence="1">
    <location>
        <begin position="149"/>
        <end position="228"/>
    </location>
</feature>